<dbReference type="Pfam" id="PF13393">
    <property type="entry name" value="tRNA-synt_His"/>
    <property type="match status" value="1"/>
</dbReference>
<dbReference type="GO" id="GO:0004821">
    <property type="term" value="F:histidine-tRNA ligase activity"/>
    <property type="evidence" value="ECO:0007669"/>
    <property type="project" value="TreeGrafter"/>
</dbReference>
<dbReference type="GO" id="GO:0005737">
    <property type="term" value="C:cytoplasm"/>
    <property type="evidence" value="ECO:0007669"/>
    <property type="project" value="InterPro"/>
</dbReference>
<dbReference type="InterPro" id="IPR045864">
    <property type="entry name" value="aa-tRNA-synth_II/BPL/LPL"/>
</dbReference>
<feature type="binding site" evidence="1">
    <location>
        <position position="131"/>
    </location>
    <ligand>
        <name>L-histidine</name>
        <dbReference type="ChEBI" id="CHEBI:57595"/>
    </ligand>
</feature>
<dbReference type="Gene3D" id="3.30.930.10">
    <property type="entry name" value="Bira Bifunctional Protein, Domain 2"/>
    <property type="match status" value="1"/>
</dbReference>
<organism evidence="3 4">
    <name type="scientific">Sphingobium jiangsuense</name>
    <dbReference type="NCBI Taxonomy" id="870476"/>
    <lineage>
        <taxon>Bacteria</taxon>
        <taxon>Pseudomonadati</taxon>
        <taxon>Pseudomonadota</taxon>
        <taxon>Alphaproteobacteria</taxon>
        <taxon>Sphingomonadales</taxon>
        <taxon>Sphingomonadaceae</taxon>
        <taxon>Sphingobium</taxon>
    </lineage>
</organism>
<dbReference type="InterPro" id="IPR041715">
    <property type="entry name" value="HisRS-like_core"/>
</dbReference>
<keyword evidence="4" id="KW-1185">Reference proteome</keyword>
<evidence type="ECO:0000259" key="2">
    <source>
        <dbReference type="Pfam" id="PF13393"/>
    </source>
</evidence>
<accession>A0A7W6BK29</accession>
<dbReference type="Proteomes" id="UP000571950">
    <property type="component" value="Unassembled WGS sequence"/>
</dbReference>
<name>A0A7W6BK29_9SPHN</name>
<dbReference type="SUPFAM" id="SSF55681">
    <property type="entry name" value="Class II aaRS and biotin synthetases"/>
    <property type="match status" value="1"/>
</dbReference>
<keyword evidence="3" id="KW-0328">Glycosyltransferase</keyword>
<evidence type="ECO:0000313" key="3">
    <source>
        <dbReference type="EMBL" id="MBB3928501.1"/>
    </source>
</evidence>
<dbReference type="GO" id="GO:0016757">
    <property type="term" value="F:glycosyltransferase activity"/>
    <property type="evidence" value="ECO:0007669"/>
    <property type="project" value="UniProtKB-KW"/>
</dbReference>
<reference evidence="3 4" key="1">
    <citation type="submission" date="2020-08" db="EMBL/GenBank/DDBJ databases">
        <title>Genomic Encyclopedia of Type Strains, Phase IV (KMG-IV): sequencing the most valuable type-strain genomes for metagenomic binning, comparative biology and taxonomic classification.</title>
        <authorList>
            <person name="Goeker M."/>
        </authorList>
    </citation>
    <scope>NUCLEOTIDE SEQUENCE [LARGE SCALE GENOMIC DNA]</scope>
    <source>
        <strain evidence="3 4">DSM 26189</strain>
    </source>
</reference>
<dbReference type="GO" id="GO:0006427">
    <property type="term" value="P:histidyl-tRNA aminoacylation"/>
    <property type="evidence" value="ECO:0007669"/>
    <property type="project" value="TreeGrafter"/>
</dbReference>
<feature type="binding site" evidence="1">
    <location>
        <position position="135"/>
    </location>
    <ligand>
        <name>L-histidine</name>
        <dbReference type="ChEBI" id="CHEBI:57595"/>
    </ligand>
</feature>
<feature type="binding site" evidence="1">
    <location>
        <begin position="87"/>
        <end position="89"/>
    </location>
    <ligand>
        <name>L-histidine</name>
        <dbReference type="ChEBI" id="CHEBI:57595"/>
    </ligand>
</feature>
<dbReference type="RefSeq" id="WP_188073775.1">
    <property type="nucleotide sequence ID" value="NZ_BSPS01000042.1"/>
</dbReference>
<proteinExistence type="predicted"/>
<dbReference type="PIRSF" id="PIRSF001549">
    <property type="entry name" value="His-tRNA_synth"/>
    <property type="match status" value="1"/>
</dbReference>
<feature type="domain" description="Class II Histidinyl-tRNA synthetase (HisRS)-like catalytic core" evidence="2">
    <location>
        <begin position="16"/>
        <end position="321"/>
    </location>
</feature>
<dbReference type="InterPro" id="IPR004516">
    <property type="entry name" value="HisRS/HisZ"/>
</dbReference>
<dbReference type="PANTHER" id="PTHR43707:SF1">
    <property type="entry name" value="HISTIDINE--TRNA LIGASE, MITOCHONDRIAL-RELATED"/>
    <property type="match status" value="1"/>
</dbReference>
<sequence>MTAKPATHNLGLLPEGLSDRLPPQAEASARLVRDVLDTVAAHGYARVMPPLAEFEETLTARLQSAGAEDLLRAIDPVSQRTLALRPDMTAQVGRIAATRLAKAIRPLRLCYAGPVLKLRADQLRPEREEMQLGAELIGTDSVAAATEVVTVAIEALQAAGVEGITIDFNLPDLVDQLAAGPLPLDAELIAPVRARLDAKDAGGLVALGGKAAAYLPLIEATGPFHAAMERLEAIDAALGDKGVLASRIAALRAIAKPIDWDITLTLDPTERHGFEYHSWFGFSIFAAGFVGEIGRGGSYAIMHGDGREEPAMGFSLYPDPLIDVGFGREAARFLFLPPGHDADQAKGLRGQGWRTVAALDEADDGRALGCTHWLDVAGPVAY</sequence>
<gene>
    <name evidence="3" type="ORF">GGR43_004245</name>
</gene>
<evidence type="ECO:0000313" key="4">
    <source>
        <dbReference type="Proteomes" id="UP000571950"/>
    </source>
</evidence>
<dbReference type="AlphaFoldDB" id="A0A7W6BK29"/>
<keyword evidence="3" id="KW-0808">Transferase</keyword>
<comment type="caution">
    <text evidence="3">The sequence shown here is derived from an EMBL/GenBank/DDBJ whole genome shotgun (WGS) entry which is preliminary data.</text>
</comment>
<dbReference type="EMBL" id="JACIDT010000025">
    <property type="protein sequence ID" value="MBB3928501.1"/>
    <property type="molecule type" value="Genomic_DNA"/>
</dbReference>
<evidence type="ECO:0000256" key="1">
    <source>
        <dbReference type="PIRSR" id="PIRSR001549-1"/>
    </source>
</evidence>
<dbReference type="PANTHER" id="PTHR43707">
    <property type="entry name" value="HISTIDYL-TRNA SYNTHETASE"/>
    <property type="match status" value="1"/>
</dbReference>
<protein>
    <submittedName>
        <fullName evidence="3">ATP phosphoribosyltransferase regulatory subunit</fullName>
    </submittedName>
</protein>